<accession>A0AA36D4J9</accession>
<dbReference type="GO" id="GO:0005783">
    <property type="term" value="C:endoplasmic reticulum"/>
    <property type="evidence" value="ECO:0007669"/>
    <property type="project" value="TreeGrafter"/>
</dbReference>
<evidence type="ECO:0000256" key="5">
    <source>
        <dbReference type="ARBA" id="ARBA00041396"/>
    </source>
</evidence>
<evidence type="ECO:0000256" key="2">
    <source>
        <dbReference type="ARBA" id="ARBA00036631"/>
    </source>
</evidence>
<dbReference type="EC" id="3.1.3.64" evidence="1"/>
<dbReference type="EMBL" id="CATQJA010002657">
    <property type="protein sequence ID" value="CAJ0579985.1"/>
    <property type="molecule type" value="Genomic_DNA"/>
</dbReference>
<sequence length="437" mass="50041">MATRGVRVWRRTDVTLPPSFLIEHSRNETCLLFENNASLEISRPQFEDWKQGYLKISDSYGLIGILRTKEESYLLTVKGVLSAGQLHNSDIYKITMTEFIPLRAIGLAENIDLRIPELQKLISSGMFYFSSSPDYDLTLCAQKRSENAESDERFFWNRSLHFPLQRFGIDSKQWFLKCISGSVLVRTVYVGAKTGKVALLSRLSCERVGTRFNVRGANDMGHVANFVETEQLILFDNQESSFVQIRGSIPLFWDQPGLQVGSHKVKLRAFEASAPAYKRHFLSLEKNYKDIVVTQHKKTKLLDTVPFIEFDYHARMKASRENINYLKKDLQRYVDQHGFFHCVDGKVLRTQSGVVRTNCLDCLDRTNSVQTVLGIQSVGNQVTAMRIESANVNMQQRFEETLKDVWVRNGDQCSIIYAGTGALEGKSKASQYRNFYF</sequence>
<dbReference type="InterPro" id="IPR002013">
    <property type="entry name" value="SAC_dom"/>
</dbReference>
<name>A0AA36D4J9_9BILA</name>
<organism evidence="8 9">
    <name type="scientific">Mesorhabditis spiculigera</name>
    <dbReference type="NCBI Taxonomy" id="96644"/>
    <lineage>
        <taxon>Eukaryota</taxon>
        <taxon>Metazoa</taxon>
        <taxon>Ecdysozoa</taxon>
        <taxon>Nematoda</taxon>
        <taxon>Chromadorea</taxon>
        <taxon>Rhabditida</taxon>
        <taxon>Rhabditina</taxon>
        <taxon>Rhabditomorpha</taxon>
        <taxon>Rhabditoidea</taxon>
        <taxon>Rhabditidae</taxon>
        <taxon>Mesorhabditinae</taxon>
        <taxon>Mesorhabditis</taxon>
    </lineage>
</organism>
<protein>
    <recommendedName>
        <fullName evidence="4">Phosphatidylinositol-3-phosphatase SAC1</fullName>
        <ecNumber evidence="1">3.1.3.64</ecNumber>
    </recommendedName>
    <alternativeName>
        <fullName evidence="6">Phosphatidylinositol-4-phosphate phosphatase</fullName>
    </alternativeName>
    <alternativeName>
        <fullName evidence="5">Suppressor of actin mutations 1-like protein</fullName>
    </alternativeName>
</protein>
<dbReference type="GO" id="GO:0004438">
    <property type="term" value="F:phosphatidylinositol-3-phosphate phosphatase activity"/>
    <property type="evidence" value="ECO:0007669"/>
    <property type="project" value="UniProtKB-EC"/>
</dbReference>
<evidence type="ECO:0000313" key="9">
    <source>
        <dbReference type="Proteomes" id="UP001177023"/>
    </source>
</evidence>
<evidence type="ECO:0000256" key="3">
    <source>
        <dbReference type="ARBA" id="ARBA00036807"/>
    </source>
</evidence>
<dbReference type="GO" id="GO:0043812">
    <property type="term" value="F:phosphatidylinositol-4-phosphate phosphatase activity"/>
    <property type="evidence" value="ECO:0007669"/>
    <property type="project" value="TreeGrafter"/>
</dbReference>
<dbReference type="Pfam" id="PF02383">
    <property type="entry name" value="Syja_N"/>
    <property type="match status" value="1"/>
</dbReference>
<keyword evidence="9" id="KW-1185">Reference proteome</keyword>
<evidence type="ECO:0000256" key="1">
    <source>
        <dbReference type="ARBA" id="ARBA00013038"/>
    </source>
</evidence>
<dbReference type="PANTHER" id="PTHR45662">
    <property type="entry name" value="PHOSPHATIDYLINOSITIDE PHOSPHATASE SAC1"/>
    <property type="match status" value="1"/>
</dbReference>
<gene>
    <name evidence="8" type="ORF">MSPICULIGERA_LOCUS18188</name>
</gene>
<reference evidence="8" key="1">
    <citation type="submission" date="2023-06" db="EMBL/GenBank/DDBJ databases">
        <authorList>
            <person name="Delattre M."/>
        </authorList>
    </citation>
    <scope>NUCLEOTIDE SEQUENCE</scope>
    <source>
        <strain evidence="8">AF72</strain>
    </source>
</reference>
<feature type="non-terminal residue" evidence="8">
    <location>
        <position position="437"/>
    </location>
</feature>
<feature type="domain" description="SAC" evidence="7">
    <location>
        <begin position="118"/>
        <end position="419"/>
    </location>
</feature>
<comment type="caution">
    <text evidence="8">The sequence shown here is derived from an EMBL/GenBank/DDBJ whole genome shotgun (WGS) entry which is preliminary data.</text>
</comment>
<proteinExistence type="predicted"/>
<comment type="catalytic activity">
    <reaction evidence="2">
        <text>a 1,2-diacyl-sn-glycero-3-phospho-(1D-myo-inositol-3-phosphate) + H2O = a 1,2-diacyl-sn-glycero-3-phospho-(1D-myo-inositol) + phosphate</text>
        <dbReference type="Rhea" id="RHEA:12316"/>
        <dbReference type="ChEBI" id="CHEBI:15377"/>
        <dbReference type="ChEBI" id="CHEBI:43474"/>
        <dbReference type="ChEBI" id="CHEBI:57880"/>
        <dbReference type="ChEBI" id="CHEBI:58088"/>
        <dbReference type="EC" id="3.1.3.64"/>
    </reaction>
    <physiologicalReaction direction="left-to-right" evidence="2">
        <dbReference type="Rhea" id="RHEA:12317"/>
    </physiologicalReaction>
</comment>
<dbReference type="PANTHER" id="PTHR45662:SF2">
    <property type="entry name" value="PHOSPHATIDYLINOSITOL-3-PHOSPHATASE SAC1"/>
    <property type="match status" value="1"/>
</dbReference>
<comment type="catalytic activity">
    <reaction evidence="3">
        <text>a 1,2-diacyl-sn-glycero-3-phospho-(1D-myo-inositol 4-phosphate) + H2O = a 1,2-diacyl-sn-glycero-3-phospho-(1D-myo-inositol) + phosphate</text>
        <dbReference type="Rhea" id="RHEA:55652"/>
        <dbReference type="ChEBI" id="CHEBI:15377"/>
        <dbReference type="ChEBI" id="CHEBI:43474"/>
        <dbReference type="ChEBI" id="CHEBI:57880"/>
        <dbReference type="ChEBI" id="CHEBI:58178"/>
    </reaction>
    <physiologicalReaction direction="left-to-right" evidence="3">
        <dbReference type="Rhea" id="RHEA:55653"/>
    </physiologicalReaction>
</comment>
<dbReference type="Proteomes" id="UP001177023">
    <property type="component" value="Unassembled WGS sequence"/>
</dbReference>
<dbReference type="PROSITE" id="PS50275">
    <property type="entry name" value="SAC"/>
    <property type="match status" value="1"/>
</dbReference>
<evidence type="ECO:0000259" key="7">
    <source>
        <dbReference type="PROSITE" id="PS50275"/>
    </source>
</evidence>
<dbReference type="AlphaFoldDB" id="A0AA36D4J9"/>
<evidence type="ECO:0000256" key="6">
    <source>
        <dbReference type="ARBA" id="ARBA00041911"/>
    </source>
</evidence>
<evidence type="ECO:0000313" key="8">
    <source>
        <dbReference type="EMBL" id="CAJ0579985.1"/>
    </source>
</evidence>
<dbReference type="GO" id="GO:0046856">
    <property type="term" value="P:phosphatidylinositol dephosphorylation"/>
    <property type="evidence" value="ECO:0007669"/>
    <property type="project" value="TreeGrafter"/>
</dbReference>
<evidence type="ECO:0000256" key="4">
    <source>
        <dbReference type="ARBA" id="ARBA00040795"/>
    </source>
</evidence>